<name>A0ABD6A645_9EURY</name>
<evidence type="ECO:0000313" key="2">
    <source>
        <dbReference type="Proteomes" id="UP001596547"/>
    </source>
</evidence>
<evidence type="ECO:0000313" key="1">
    <source>
        <dbReference type="EMBL" id="MFC7315683.1"/>
    </source>
</evidence>
<comment type="caution">
    <text evidence="1">The sequence shown here is derived from an EMBL/GenBank/DDBJ whole genome shotgun (WGS) entry which is preliminary data.</text>
</comment>
<organism evidence="1 2">
    <name type="scientific">Halomarina halobia</name>
    <dbReference type="NCBI Taxonomy" id="3033386"/>
    <lineage>
        <taxon>Archaea</taxon>
        <taxon>Methanobacteriati</taxon>
        <taxon>Methanobacteriota</taxon>
        <taxon>Stenosarchaea group</taxon>
        <taxon>Halobacteria</taxon>
        <taxon>Halobacteriales</taxon>
        <taxon>Natronomonadaceae</taxon>
        <taxon>Halomarina</taxon>
    </lineage>
</organism>
<dbReference type="AlphaFoldDB" id="A0ABD6A645"/>
<dbReference type="RefSeq" id="WP_276305084.1">
    <property type="nucleotide sequence ID" value="NZ_CP119992.1"/>
</dbReference>
<protein>
    <submittedName>
        <fullName evidence="1">Uncharacterized protein</fullName>
    </submittedName>
</protein>
<gene>
    <name evidence="1" type="ORF">ACFQPE_02580</name>
</gene>
<dbReference type="GeneID" id="79314654"/>
<dbReference type="Proteomes" id="UP001596547">
    <property type="component" value="Unassembled WGS sequence"/>
</dbReference>
<sequence>MARFYTVGHASRSAEDVRRRVARGHDVVDVFGPDRADEHELTRFAEVRDGRVVYPADDAAST</sequence>
<proteinExistence type="predicted"/>
<accession>A0ABD6A645</accession>
<dbReference type="EMBL" id="JBHTBF010000001">
    <property type="protein sequence ID" value="MFC7315683.1"/>
    <property type="molecule type" value="Genomic_DNA"/>
</dbReference>
<keyword evidence="2" id="KW-1185">Reference proteome</keyword>
<reference evidence="1 2" key="1">
    <citation type="journal article" date="2019" name="Int. J. Syst. Evol. Microbiol.">
        <title>The Global Catalogue of Microorganisms (GCM) 10K type strain sequencing project: providing services to taxonomists for standard genome sequencing and annotation.</title>
        <authorList>
            <consortium name="The Broad Institute Genomics Platform"/>
            <consortium name="The Broad Institute Genome Sequencing Center for Infectious Disease"/>
            <person name="Wu L."/>
            <person name="Ma J."/>
        </authorList>
    </citation>
    <scope>NUCLEOTIDE SEQUENCE [LARGE SCALE GENOMIC DNA]</scope>
    <source>
        <strain evidence="1 2">PSR21</strain>
    </source>
</reference>